<accession>A0ABW9EEN6</accession>
<dbReference type="SUPFAM" id="SSF88713">
    <property type="entry name" value="Glycoside hydrolase/deacetylase"/>
    <property type="match status" value="1"/>
</dbReference>
<dbReference type="RefSeq" id="WP_408144404.1">
    <property type="nucleotide sequence ID" value="NZ_JAQQCL010000006.1"/>
</dbReference>
<dbReference type="Proteomes" id="UP001629392">
    <property type="component" value="Unassembled WGS sequence"/>
</dbReference>
<sequence>MIGVFYPAPAAQAGILVLAAVRRSVTRTQANVLSRATLGTNGAPAVAFAVAAPDAWGEALAAWLEAGAKKLVVFGRLPRALAQKLGCAERSWPQQFEAATRSAPAASRQWAQSAASVVYTAQAAALGGRTWRRSFERFDFTDEWNNLGYGALRADGSIWAVREPIDVPDAARLASVEIDDERCFSYAALFDLPNASVLWFNRDVGPCDSFEWRLVENFLSGHRAGALPCQPVVSEIPAGYDAAITSRLDCDEDVESARPLWQTYQRLGVPFSLAIHTSNLHDDTHYAMLREFAGASATALLSHTATHAPNWGGSYEAALNEGAESAQRIADVVGERVRYAVSPFHQSPDYALQALADVGYAGCVGGIIRNDPEFLIARGGTLANMPEGFIGHSQQTMLHGDCMLADGDPIAVFKEAFDLAFETNTLFGYLDHPFSPRYQYGWPTEEERIGVHEQLIAWIRARARRPLFLDENAALDFLVTKSACKIVNDGAQFRFVAPEVAASTLPFAVDYRGERIAAGTEGFAR</sequence>
<proteinExistence type="predicted"/>
<dbReference type="EMBL" id="JAQQCL010000006">
    <property type="protein sequence ID" value="MFM0716850.1"/>
    <property type="molecule type" value="Genomic_DNA"/>
</dbReference>
<evidence type="ECO:0000313" key="1">
    <source>
        <dbReference type="EMBL" id="MFM0716850.1"/>
    </source>
</evidence>
<comment type="caution">
    <text evidence="1">The sequence shown here is derived from an EMBL/GenBank/DDBJ whole genome shotgun (WGS) entry which is preliminary data.</text>
</comment>
<reference evidence="1 2" key="1">
    <citation type="journal article" date="2024" name="Chem. Sci.">
        <title>Discovery of megapolipeptins by genome mining of a Burkholderiales bacteria collection.</title>
        <authorList>
            <person name="Paulo B.S."/>
            <person name="Recchia M.J.J."/>
            <person name="Lee S."/>
            <person name="Fergusson C.H."/>
            <person name="Romanowski S.B."/>
            <person name="Hernandez A."/>
            <person name="Krull N."/>
            <person name="Liu D.Y."/>
            <person name="Cavanagh H."/>
            <person name="Bos A."/>
            <person name="Gray C.A."/>
            <person name="Murphy B.T."/>
            <person name="Linington R.G."/>
            <person name="Eustaquio A.S."/>
        </authorList>
    </citation>
    <scope>NUCLEOTIDE SEQUENCE [LARGE SCALE GENOMIC DNA]</scope>
    <source>
        <strain evidence="1 2">RL17-350-BIC-E</strain>
    </source>
</reference>
<gene>
    <name evidence="1" type="ORF">PQQ73_10970</name>
</gene>
<organism evidence="1 2">
    <name type="scientific">Paraburkholderia strydomiana</name>
    <dbReference type="NCBI Taxonomy" id="1245417"/>
    <lineage>
        <taxon>Bacteria</taxon>
        <taxon>Pseudomonadati</taxon>
        <taxon>Pseudomonadota</taxon>
        <taxon>Betaproteobacteria</taxon>
        <taxon>Burkholderiales</taxon>
        <taxon>Burkholderiaceae</taxon>
        <taxon>Paraburkholderia</taxon>
    </lineage>
</organism>
<keyword evidence="2" id="KW-1185">Reference proteome</keyword>
<protein>
    <submittedName>
        <fullName evidence="1">Polysaccharide deacetylase</fullName>
    </submittedName>
</protein>
<dbReference type="InterPro" id="IPR011330">
    <property type="entry name" value="Glyco_hydro/deAcase_b/a-brl"/>
</dbReference>
<dbReference type="Gene3D" id="3.20.20.370">
    <property type="entry name" value="Glycoside hydrolase/deacetylase"/>
    <property type="match status" value="1"/>
</dbReference>
<name>A0ABW9EEN6_9BURK</name>
<evidence type="ECO:0000313" key="2">
    <source>
        <dbReference type="Proteomes" id="UP001629392"/>
    </source>
</evidence>